<dbReference type="InterPro" id="IPR000740">
    <property type="entry name" value="GrpE"/>
</dbReference>
<dbReference type="PANTHER" id="PTHR21237">
    <property type="entry name" value="GRPE PROTEIN"/>
    <property type="match status" value="1"/>
</dbReference>
<keyword evidence="3 4" id="KW-0346">Stress response</keyword>
<dbReference type="SUPFAM" id="SSF58014">
    <property type="entry name" value="Coiled-coil domain of nucleotide exchange factor GrpE"/>
    <property type="match status" value="1"/>
</dbReference>
<accession>A0A1M6RV64</accession>
<evidence type="ECO:0000256" key="5">
    <source>
        <dbReference type="RuleBase" id="RU004478"/>
    </source>
</evidence>
<dbReference type="STRING" id="1121950.SAMN02745243_02787"/>
<dbReference type="CDD" id="cd00446">
    <property type="entry name" value="GrpE"/>
    <property type="match status" value="1"/>
</dbReference>
<dbReference type="PROSITE" id="PS01071">
    <property type="entry name" value="GRPE"/>
    <property type="match status" value="1"/>
</dbReference>
<evidence type="ECO:0000256" key="6">
    <source>
        <dbReference type="SAM" id="MobiDB-lite"/>
    </source>
</evidence>
<comment type="similarity">
    <text evidence="1 3 5">Belongs to the GrpE family.</text>
</comment>
<comment type="function">
    <text evidence="3 4">Participates actively in the response to hyperosmotic and heat shock by preventing the aggregation of stress-denatured proteins, in association with DnaK and GrpE. It is the nucleotide exchange factor for DnaK and may function as a thermosensor. Unfolded proteins bind initially to DnaJ; upon interaction with the DnaJ-bound protein, DnaK hydrolyzes its bound ATP, resulting in the formation of a stable complex. GrpE releases ADP from DnaK; ATP binding to DnaK triggers the release of the substrate protein, thus completing the reaction cycle. Several rounds of ATP-dependent interactions between DnaJ, DnaK and GrpE are required for fully efficient folding.</text>
</comment>
<dbReference type="GO" id="GO:0005737">
    <property type="term" value="C:cytoplasm"/>
    <property type="evidence" value="ECO:0007669"/>
    <property type="project" value="UniProtKB-SubCell"/>
</dbReference>
<keyword evidence="8" id="KW-1185">Reference proteome</keyword>
<evidence type="ECO:0000313" key="7">
    <source>
        <dbReference type="EMBL" id="SHK36346.1"/>
    </source>
</evidence>
<dbReference type="GO" id="GO:0000774">
    <property type="term" value="F:adenyl-nucleotide exchange factor activity"/>
    <property type="evidence" value="ECO:0007669"/>
    <property type="project" value="InterPro"/>
</dbReference>
<feature type="region of interest" description="Disordered" evidence="6">
    <location>
        <begin position="1"/>
        <end position="94"/>
    </location>
</feature>
<dbReference type="PRINTS" id="PR00773">
    <property type="entry name" value="GRPEPROTEIN"/>
</dbReference>
<dbReference type="NCBIfam" id="NF010738">
    <property type="entry name" value="PRK14140.1"/>
    <property type="match status" value="1"/>
</dbReference>
<organism evidence="7 8">
    <name type="scientific">Hespellia stercorisuis DSM 15480</name>
    <dbReference type="NCBI Taxonomy" id="1121950"/>
    <lineage>
        <taxon>Bacteria</taxon>
        <taxon>Bacillati</taxon>
        <taxon>Bacillota</taxon>
        <taxon>Clostridia</taxon>
        <taxon>Lachnospirales</taxon>
        <taxon>Lachnospiraceae</taxon>
        <taxon>Hespellia</taxon>
    </lineage>
</organism>
<feature type="compositionally biased region" description="Acidic residues" evidence="6">
    <location>
        <begin position="50"/>
        <end position="73"/>
    </location>
</feature>
<dbReference type="PANTHER" id="PTHR21237:SF23">
    <property type="entry name" value="GRPE PROTEIN HOMOLOG, MITOCHONDRIAL"/>
    <property type="match status" value="1"/>
</dbReference>
<name>A0A1M6RV64_9FIRM</name>
<dbReference type="GO" id="GO:0051087">
    <property type="term" value="F:protein-folding chaperone binding"/>
    <property type="evidence" value="ECO:0007669"/>
    <property type="project" value="InterPro"/>
</dbReference>
<dbReference type="EMBL" id="FQZY01000044">
    <property type="protein sequence ID" value="SHK36346.1"/>
    <property type="molecule type" value="Genomic_DNA"/>
</dbReference>
<dbReference type="InterPro" id="IPR009012">
    <property type="entry name" value="GrpE_head"/>
</dbReference>
<gene>
    <name evidence="3" type="primary">grpE</name>
    <name evidence="7" type="ORF">SAMN02745243_02787</name>
</gene>
<dbReference type="InterPro" id="IPR013805">
    <property type="entry name" value="GrpE_CC"/>
</dbReference>
<evidence type="ECO:0000256" key="3">
    <source>
        <dbReference type="HAMAP-Rule" id="MF_01151"/>
    </source>
</evidence>
<dbReference type="SUPFAM" id="SSF51064">
    <property type="entry name" value="Head domain of nucleotide exchange factor GrpE"/>
    <property type="match status" value="1"/>
</dbReference>
<feature type="compositionally biased region" description="Acidic residues" evidence="6">
    <location>
        <begin position="25"/>
        <end position="38"/>
    </location>
</feature>
<feature type="compositionally biased region" description="Basic and acidic residues" evidence="6">
    <location>
        <begin position="1"/>
        <end position="24"/>
    </location>
</feature>
<dbReference type="RefSeq" id="WP_330392327.1">
    <property type="nucleotide sequence ID" value="NZ_FQZY01000044.1"/>
</dbReference>
<protein>
    <recommendedName>
        <fullName evidence="3 4">Protein GrpE</fullName>
    </recommendedName>
    <alternativeName>
        <fullName evidence="3">HSP-70 cofactor</fullName>
    </alternativeName>
</protein>
<evidence type="ECO:0000313" key="8">
    <source>
        <dbReference type="Proteomes" id="UP000184301"/>
    </source>
</evidence>
<proteinExistence type="inferred from homology"/>
<comment type="subunit">
    <text evidence="3">Homodimer.</text>
</comment>
<evidence type="ECO:0000256" key="2">
    <source>
        <dbReference type="ARBA" id="ARBA00023186"/>
    </source>
</evidence>
<dbReference type="AlphaFoldDB" id="A0A1M6RV64"/>
<sequence>MDNNMSKEDMVREAVEEAKAKAAEQEEQQTEDMTENTDGDAKDTVAAAEETAEETAEATAESEESDVSEETDSEEKPEKKSKLFGKKNKKDKKDEKIEELNDRLTRQMAEFDNFRKRTEKEKTQMYEVGAKDIIEKILPVVDNFERGLDAVAEEEKGHPFMEGMEKIYKQLMTTLEGLEVKPIEAVGQEFNPDFHNAVMHVEDESLGENVVAEELLKGYMYRDSVVRHSMVKVAN</sequence>
<dbReference type="Pfam" id="PF01025">
    <property type="entry name" value="GrpE"/>
    <property type="match status" value="1"/>
</dbReference>
<dbReference type="GO" id="GO:0051082">
    <property type="term" value="F:unfolded protein binding"/>
    <property type="evidence" value="ECO:0007669"/>
    <property type="project" value="TreeGrafter"/>
</dbReference>
<dbReference type="Proteomes" id="UP000184301">
    <property type="component" value="Unassembled WGS sequence"/>
</dbReference>
<comment type="subcellular location">
    <subcellularLocation>
        <location evidence="3">Cytoplasm</location>
    </subcellularLocation>
</comment>
<dbReference type="Gene3D" id="3.90.20.20">
    <property type="match status" value="1"/>
</dbReference>
<dbReference type="GO" id="GO:0042803">
    <property type="term" value="F:protein homodimerization activity"/>
    <property type="evidence" value="ECO:0007669"/>
    <property type="project" value="InterPro"/>
</dbReference>
<reference evidence="7 8" key="1">
    <citation type="submission" date="2016-11" db="EMBL/GenBank/DDBJ databases">
        <authorList>
            <person name="Jaros S."/>
            <person name="Januszkiewicz K."/>
            <person name="Wedrychowicz H."/>
        </authorList>
    </citation>
    <scope>NUCLEOTIDE SEQUENCE [LARGE SCALE GENOMIC DNA]</scope>
    <source>
        <strain evidence="7 8">DSM 15480</strain>
    </source>
</reference>
<dbReference type="Gene3D" id="2.30.22.10">
    <property type="entry name" value="Head domain of nucleotide exchange factor GrpE"/>
    <property type="match status" value="1"/>
</dbReference>
<keyword evidence="3" id="KW-0963">Cytoplasm</keyword>
<keyword evidence="2 3" id="KW-0143">Chaperone</keyword>
<evidence type="ECO:0000256" key="1">
    <source>
        <dbReference type="ARBA" id="ARBA00009054"/>
    </source>
</evidence>
<dbReference type="GO" id="GO:0006457">
    <property type="term" value="P:protein folding"/>
    <property type="evidence" value="ECO:0007669"/>
    <property type="project" value="InterPro"/>
</dbReference>
<dbReference type="HAMAP" id="MF_01151">
    <property type="entry name" value="GrpE"/>
    <property type="match status" value="1"/>
</dbReference>
<evidence type="ECO:0000256" key="4">
    <source>
        <dbReference type="RuleBase" id="RU000639"/>
    </source>
</evidence>